<evidence type="ECO:0000256" key="9">
    <source>
        <dbReference type="RuleBase" id="RU363032"/>
    </source>
</evidence>
<dbReference type="SMART" id="SM00062">
    <property type="entry name" value="PBPb"/>
    <property type="match status" value="1"/>
</dbReference>
<dbReference type="Gene3D" id="3.40.190.10">
    <property type="entry name" value="Periplasmic binding protein-like II"/>
    <property type="match status" value="2"/>
</dbReference>
<organism evidence="12 13">
    <name type="scientific">Limosilactobacillus antri DSM 16041</name>
    <dbReference type="NCBI Taxonomy" id="525309"/>
    <lineage>
        <taxon>Bacteria</taxon>
        <taxon>Bacillati</taxon>
        <taxon>Bacillota</taxon>
        <taxon>Bacilli</taxon>
        <taxon>Lactobacillales</taxon>
        <taxon>Lactobacillaceae</taxon>
        <taxon>Limosilactobacillus</taxon>
    </lineage>
</organism>
<comment type="caution">
    <text evidence="12">The sequence shown here is derived from an EMBL/GenBank/DDBJ whole genome shotgun (WGS) entry which is preliminary data.</text>
</comment>
<evidence type="ECO:0000256" key="4">
    <source>
        <dbReference type="ARBA" id="ARBA00022475"/>
    </source>
</evidence>
<dbReference type="Proteomes" id="UP000051883">
    <property type="component" value="Unassembled WGS sequence"/>
</dbReference>
<comment type="subcellular location">
    <subcellularLocation>
        <location evidence="1 9">Cell membrane</location>
        <topology evidence="1 9">Multi-pass membrane protein</topology>
    </subcellularLocation>
</comment>
<protein>
    <submittedName>
        <fullName evidence="12">Amino acid ABC superfamily ATP binding cassette transporter, membrane protein</fullName>
    </submittedName>
</protein>
<keyword evidence="4" id="KW-1003">Cell membrane</keyword>
<dbReference type="InterPro" id="IPR035906">
    <property type="entry name" value="MetI-like_sf"/>
</dbReference>
<dbReference type="PANTHER" id="PTHR30614:SF20">
    <property type="entry name" value="GLUTAMINE TRANSPORT SYSTEM PERMEASE PROTEIN GLNP"/>
    <property type="match status" value="1"/>
</dbReference>
<evidence type="ECO:0000256" key="1">
    <source>
        <dbReference type="ARBA" id="ARBA00004651"/>
    </source>
</evidence>
<evidence type="ECO:0000259" key="11">
    <source>
        <dbReference type="PROSITE" id="PS50928"/>
    </source>
</evidence>
<reference evidence="12 13" key="1">
    <citation type="journal article" date="2015" name="Genome Announc.">
        <title>Expanding the biotechnology potential of lactobacilli through comparative genomics of 213 strains and associated genera.</title>
        <authorList>
            <person name="Sun Z."/>
            <person name="Harris H.M."/>
            <person name="McCann A."/>
            <person name="Guo C."/>
            <person name="Argimon S."/>
            <person name="Zhang W."/>
            <person name="Yang X."/>
            <person name="Jeffery I.B."/>
            <person name="Cooney J.C."/>
            <person name="Kagawa T.F."/>
            <person name="Liu W."/>
            <person name="Song Y."/>
            <person name="Salvetti E."/>
            <person name="Wrobel A."/>
            <person name="Rasinkangas P."/>
            <person name="Parkhill J."/>
            <person name="Rea M.C."/>
            <person name="O'Sullivan O."/>
            <person name="Ritari J."/>
            <person name="Douillard F.P."/>
            <person name="Paul Ross R."/>
            <person name="Yang R."/>
            <person name="Briner A.E."/>
            <person name="Felis G.E."/>
            <person name="de Vos W.M."/>
            <person name="Barrangou R."/>
            <person name="Klaenhammer T.R."/>
            <person name="Caufield P.W."/>
            <person name="Cui Y."/>
            <person name="Zhang H."/>
            <person name="O'Toole P.W."/>
        </authorList>
    </citation>
    <scope>NUCLEOTIDE SEQUENCE [LARGE SCALE GENOMIC DNA]</scope>
    <source>
        <strain evidence="12 13">DSM 16041</strain>
    </source>
</reference>
<dbReference type="Gene3D" id="1.10.3720.10">
    <property type="entry name" value="MetI-like"/>
    <property type="match status" value="1"/>
</dbReference>
<keyword evidence="5 9" id="KW-0812">Transmembrane</keyword>
<comment type="similarity">
    <text evidence="2">Belongs to the binding-protein-dependent transport system permease family. HisMQ subfamily.</text>
</comment>
<feature type="chain" id="PRO_5047129769" evidence="10">
    <location>
        <begin position="27"/>
        <end position="500"/>
    </location>
</feature>
<feature type="transmembrane region" description="Helical" evidence="9">
    <location>
        <begin position="356"/>
        <end position="380"/>
    </location>
</feature>
<keyword evidence="8 9" id="KW-0472">Membrane</keyword>
<dbReference type="SUPFAM" id="SSF53850">
    <property type="entry name" value="Periplasmic binding protein-like II"/>
    <property type="match status" value="1"/>
</dbReference>
<dbReference type="NCBIfam" id="TIGR01726">
    <property type="entry name" value="HEQRo_perm_3TM"/>
    <property type="match status" value="1"/>
</dbReference>
<evidence type="ECO:0000256" key="10">
    <source>
        <dbReference type="SAM" id="SignalP"/>
    </source>
</evidence>
<dbReference type="InterPro" id="IPR043429">
    <property type="entry name" value="ArtM/GltK/GlnP/TcyL/YhdX-like"/>
</dbReference>
<evidence type="ECO:0000256" key="3">
    <source>
        <dbReference type="ARBA" id="ARBA00022448"/>
    </source>
</evidence>
<dbReference type="Pfam" id="PF00528">
    <property type="entry name" value="BPD_transp_1"/>
    <property type="match status" value="1"/>
</dbReference>
<keyword evidence="10" id="KW-0732">Signal</keyword>
<dbReference type="CDD" id="cd06261">
    <property type="entry name" value="TM_PBP2"/>
    <property type="match status" value="1"/>
</dbReference>
<keyword evidence="3 9" id="KW-0813">Transport</keyword>
<keyword evidence="6" id="KW-0029">Amino-acid transport</keyword>
<gene>
    <name evidence="12" type="ORF">FC31_GL001868</name>
</gene>
<feature type="domain" description="ABC transmembrane type-1" evidence="11">
    <location>
        <begin position="302"/>
        <end position="491"/>
    </location>
</feature>
<dbReference type="InterPro" id="IPR001638">
    <property type="entry name" value="Solute-binding_3/MltF_N"/>
</dbReference>
<evidence type="ECO:0000256" key="8">
    <source>
        <dbReference type="ARBA" id="ARBA00023136"/>
    </source>
</evidence>
<dbReference type="SMART" id="SM00079">
    <property type="entry name" value="PBPe"/>
    <property type="match status" value="1"/>
</dbReference>
<feature type="transmembrane region" description="Helical" evidence="9">
    <location>
        <begin position="469"/>
        <end position="490"/>
    </location>
</feature>
<dbReference type="InterPro" id="IPR000515">
    <property type="entry name" value="MetI-like"/>
</dbReference>
<accession>A0ABR5P107</accession>
<evidence type="ECO:0000256" key="5">
    <source>
        <dbReference type="ARBA" id="ARBA00022692"/>
    </source>
</evidence>
<dbReference type="RefSeq" id="WP_040458848.1">
    <property type="nucleotide sequence ID" value="NZ_AZDK01000006.1"/>
</dbReference>
<dbReference type="InterPro" id="IPR010065">
    <property type="entry name" value="AA_ABC_transptr_permease_3TM"/>
</dbReference>
<evidence type="ECO:0000256" key="2">
    <source>
        <dbReference type="ARBA" id="ARBA00010072"/>
    </source>
</evidence>
<dbReference type="EMBL" id="AZDK01000006">
    <property type="protein sequence ID" value="KRK60258.1"/>
    <property type="molecule type" value="Genomic_DNA"/>
</dbReference>
<keyword evidence="13" id="KW-1185">Reference proteome</keyword>
<name>A0ABR5P107_9LACO</name>
<evidence type="ECO:0000313" key="12">
    <source>
        <dbReference type="EMBL" id="KRK60258.1"/>
    </source>
</evidence>
<feature type="transmembrane region" description="Helical" evidence="9">
    <location>
        <begin position="304"/>
        <end position="325"/>
    </location>
</feature>
<dbReference type="InterPro" id="IPR001320">
    <property type="entry name" value="Iontro_rcpt_C"/>
</dbReference>
<evidence type="ECO:0000256" key="7">
    <source>
        <dbReference type="ARBA" id="ARBA00022989"/>
    </source>
</evidence>
<dbReference type="SUPFAM" id="SSF161098">
    <property type="entry name" value="MetI-like"/>
    <property type="match status" value="1"/>
</dbReference>
<keyword evidence="7 9" id="KW-1133">Transmembrane helix</keyword>
<feature type="signal peptide" evidence="10">
    <location>
        <begin position="1"/>
        <end position="26"/>
    </location>
</feature>
<sequence>MKHLKHYLMLLTIIASIIIAPLTALADSGTASSATTSSTTSAATDDSLQKIKQKGVLVVGTSAGYPPFEFTTKKDGKTEYVGFEMSLARQLAKDLGVKLEIKNMDFDSLLVALESHKIDVAIAGINITPEREKSVDFSKTYHKGTKYFLIHKQDKDKYKNYMDFKGKTVGTENGAMEYAMIKKYIPDVHEKGLSKWSSLVIALQAHKLDGVLMDSATAKAFAQNNPDLYAFNSHMKVTSDGVAVALPKGANSLKAAVNQTVDKVNREDLINKKWLPEAAKYMRASQKTNTVASYWTFFVKGVEYTLLITVLAVICGFLIGILFALMRLSSSKLLHSIAICYIEFIRGTPMLVQIMFVYFGIGAIIQSMPALVAGIIAVAINSGAYVAEIIRSGIQSLPLGQTEAARSLGMTKRQTFRYVIMPQALKNIWPALGNEFITLLKDSSLVSTIGVTELMYQTQLVQADTYKGVLPLFITMMIYFFLTFTLTRILNHFEKKFQHA</sequence>
<evidence type="ECO:0000313" key="13">
    <source>
        <dbReference type="Proteomes" id="UP000051883"/>
    </source>
</evidence>
<dbReference type="Pfam" id="PF00497">
    <property type="entry name" value="SBP_bac_3"/>
    <property type="match status" value="1"/>
</dbReference>
<dbReference type="PROSITE" id="PS50928">
    <property type="entry name" value="ABC_TM1"/>
    <property type="match status" value="1"/>
</dbReference>
<proteinExistence type="inferred from homology"/>
<evidence type="ECO:0000256" key="6">
    <source>
        <dbReference type="ARBA" id="ARBA00022970"/>
    </source>
</evidence>
<dbReference type="PANTHER" id="PTHR30614">
    <property type="entry name" value="MEMBRANE COMPONENT OF AMINO ACID ABC TRANSPORTER"/>
    <property type="match status" value="1"/>
</dbReference>